<evidence type="ECO:0000313" key="1">
    <source>
        <dbReference type="EMBL" id="MBF4984423.1"/>
    </source>
</evidence>
<dbReference type="Proteomes" id="UP001194729">
    <property type="component" value="Unassembled WGS sequence"/>
</dbReference>
<protein>
    <submittedName>
        <fullName evidence="1">Uncharacterized protein</fullName>
    </submittedName>
</protein>
<reference evidence="1 2" key="1">
    <citation type="submission" date="2020-11" db="EMBL/GenBank/DDBJ databases">
        <title>P. mediterranea TC4 genome.</title>
        <authorList>
            <person name="Molmeret M."/>
        </authorList>
    </citation>
    <scope>NUCLEOTIDE SEQUENCE [LARGE SCALE GENOMIC DNA]</scope>
    <source>
        <strain evidence="1 2">TC4</strain>
    </source>
</reference>
<gene>
    <name evidence="1" type="ORF">FNJ87_08825</name>
</gene>
<proteinExistence type="predicted"/>
<dbReference type="EMBL" id="JADKYU010000456">
    <property type="protein sequence ID" value="MBF4984423.1"/>
    <property type="molecule type" value="Genomic_DNA"/>
</dbReference>
<comment type="caution">
    <text evidence="1">The sequence shown here is derived from an EMBL/GenBank/DDBJ whole genome shotgun (WGS) entry which is preliminary data.</text>
</comment>
<sequence length="444" mass="46205">MLKPHILIIALLLSIVGFAQVGIGTVAPTADLEIMARPSLAAGEFNGIIIPKVTALPATVAPSGTILYLEGGANAGFYFSNGSSFQNVTDILSASGTGAFYDRGTTTDVTVDTSSDSYRIGRTAFGQDSSNAAIVSIENETPAGGDKRLLDLENRNSSTAMATNTSLISGSNTSTPGGQKAGALFSISSTGTGSHIGIENTVLVNNSSTVDNYGIHNIVDGNSTATGTAYGIKSETGNTNSTGIRYGVHSTVINDGSQNSYSGWFQGRSFAIRNQDATDGYDMPTTSGTAGQVLTTDGSGTASWSDANSTAPVQYSLWQAGSEYVIPQGNTGDFNLSNCETVLNPTLINPSANLQIKVIIRVTSGQGNANFQLTTNNVTDGTNYTITNTSFVSTPLPFGALFESNWINWNPSTDPSLIQLTGFTSSNTGGDVRFNSAYILVKSQ</sequence>
<keyword evidence="2" id="KW-1185">Reference proteome</keyword>
<organism evidence="1 2">
    <name type="scientific">Nonlabens mediterrranea</name>
    <dbReference type="NCBI Taxonomy" id="1419947"/>
    <lineage>
        <taxon>Bacteria</taxon>
        <taxon>Pseudomonadati</taxon>
        <taxon>Bacteroidota</taxon>
        <taxon>Flavobacteriia</taxon>
        <taxon>Flavobacteriales</taxon>
        <taxon>Flavobacteriaceae</taxon>
        <taxon>Nonlabens</taxon>
    </lineage>
</organism>
<evidence type="ECO:0000313" key="2">
    <source>
        <dbReference type="Proteomes" id="UP001194729"/>
    </source>
</evidence>
<accession>A0ABS0A4W2</accession>
<name>A0ABS0A4W2_9FLAO</name>